<dbReference type="Pfam" id="PF00106">
    <property type="entry name" value="adh_short"/>
    <property type="match status" value="1"/>
</dbReference>
<comment type="caution">
    <text evidence="2">The sequence shown here is derived from an EMBL/GenBank/DDBJ whole genome shotgun (WGS) entry which is preliminary data.</text>
</comment>
<dbReference type="OrthoDB" id="5545019at2759"/>
<dbReference type="PRINTS" id="PR00081">
    <property type="entry name" value="GDHRDH"/>
</dbReference>
<dbReference type="InterPro" id="IPR002347">
    <property type="entry name" value="SDR_fam"/>
</dbReference>
<dbReference type="InterPro" id="IPR036291">
    <property type="entry name" value="NAD(P)-bd_dom_sf"/>
</dbReference>
<sequence>MTHLIPYLVVKLSRRKMNNLKGKYGGKWGLVTGAASGIGKQLSIKLAKQDYNLILINKTTSDLNEMVSQLLIDFPNIKVEKLVIDFSDQNEKFEKLEKLVEELDVTVFFNNAGFSQVNDFVNFSWNQIMSEIQCNIVTNIKLTHIYMKKLIKSKKKSLIVFTSSMAHYLPIPWMILYPSCKAFITDFSISSSIHAKKYNIDFTVIHPGPVDGTQFFSIAKLNPKSLVMRITSLFSQSSESVADFIINGSGRFYSLDTSLLVCFLRLFMDLIGKDIIVSIFQLLIKIFHLDSSCLKKN</sequence>
<dbReference type="InterPro" id="IPR051019">
    <property type="entry name" value="VLCFA-Steroid_DH"/>
</dbReference>
<keyword evidence="1" id="KW-0560">Oxidoreductase</keyword>
<accession>A0A9Q0LUX5</accession>
<keyword evidence="3" id="KW-1185">Reference proteome</keyword>
<evidence type="ECO:0000256" key="1">
    <source>
        <dbReference type="ARBA" id="ARBA00023002"/>
    </source>
</evidence>
<dbReference type="Gene3D" id="3.40.50.720">
    <property type="entry name" value="NAD(P)-binding Rossmann-like Domain"/>
    <property type="match status" value="1"/>
</dbReference>
<dbReference type="PANTHER" id="PTHR43899:SF4">
    <property type="entry name" value="17 BETA-HYDROXYSTEROID DEHYDROGENASE TYPE 3"/>
    <property type="match status" value="1"/>
</dbReference>
<dbReference type="GO" id="GO:0016491">
    <property type="term" value="F:oxidoreductase activity"/>
    <property type="evidence" value="ECO:0007669"/>
    <property type="project" value="UniProtKB-KW"/>
</dbReference>
<proteinExistence type="predicted"/>
<dbReference type="Proteomes" id="UP001149090">
    <property type="component" value="Unassembled WGS sequence"/>
</dbReference>
<dbReference type="EMBL" id="JAPDFW010000044">
    <property type="protein sequence ID" value="KAJ5078979.1"/>
    <property type="molecule type" value="Genomic_DNA"/>
</dbReference>
<evidence type="ECO:0000313" key="3">
    <source>
        <dbReference type="Proteomes" id="UP001149090"/>
    </source>
</evidence>
<gene>
    <name evidence="2" type="ORF">M0811_04702</name>
</gene>
<dbReference type="OMA" id="EPYEATP"/>
<reference evidence="2" key="1">
    <citation type="submission" date="2022-10" db="EMBL/GenBank/DDBJ databases">
        <title>Novel sulphate-reducing endosymbionts in the free-living metamonad Anaeramoeba.</title>
        <authorList>
            <person name="Jerlstrom-Hultqvist J."/>
            <person name="Cepicka I."/>
            <person name="Gallot-Lavallee L."/>
            <person name="Salas-Leiva D."/>
            <person name="Curtis B.A."/>
            <person name="Zahonova K."/>
            <person name="Pipaliya S."/>
            <person name="Dacks J."/>
            <person name="Roger A.J."/>
        </authorList>
    </citation>
    <scope>NUCLEOTIDE SEQUENCE</scope>
    <source>
        <strain evidence="2">BMAN</strain>
    </source>
</reference>
<dbReference type="SUPFAM" id="SSF51735">
    <property type="entry name" value="NAD(P)-binding Rossmann-fold domains"/>
    <property type="match status" value="1"/>
</dbReference>
<name>A0A9Q0LUX5_ANAIG</name>
<evidence type="ECO:0000313" key="2">
    <source>
        <dbReference type="EMBL" id="KAJ5078979.1"/>
    </source>
</evidence>
<organism evidence="2 3">
    <name type="scientific">Anaeramoeba ignava</name>
    <name type="common">Anaerobic marine amoeba</name>
    <dbReference type="NCBI Taxonomy" id="1746090"/>
    <lineage>
        <taxon>Eukaryota</taxon>
        <taxon>Metamonada</taxon>
        <taxon>Anaeramoebidae</taxon>
        <taxon>Anaeramoeba</taxon>
    </lineage>
</organism>
<dbReference type="PIRSF" id="PIRSF000126">
    <property type="entry name" value="11-beta-HSD1"/>
    <property type="match status" value="1"/>
</dbReference>
<protein>
    <submittedName>
        <fullName evidence="2">Oxidoreductase short chain dehydrogenase/reductase family protein</fullName>
    </submittedName>
</protein>
<dbReference type="AlphaFoldDB" id="A0A9Q0LUX5"/>
<dbReference type="PANTHER" id="PTHR43899">
    <property type="entry name" value="RH59310P"/>
    <property type="match status" value="1"/>
</dbReference>